<proteinExistence type="predicted"/>
<evidence type="ECO:0000313" key="2">
    <source>
        <dbReference type="Proteomes" id="UP001075001"/>
    </source>
</evidence>
<protein>
    <recommendedName>
        <fullName evidence="3">Outer membrane lipoprotein SlyB</fullName>
    </recommendedName>
</protein>
<comment type="caution">
    <text evidence="1">The sequence shown here is derived from an EMBL/GenBank/DDBJ whole genome shotgun (WGS) entry which is preliminary data.</text>
</comment>
<name>A0ABT6EE53_9ENTR</name>
<sequence length="150" mass="14682">MKTAALIAVLTLLSGCTQEISPNSYSVGSVGMVNRSIAGTIISARPVDIRGTSALGGAAGTAAGAAAGSAIGGGTRANIVGAIGGAVVGGLTGAALEASATKQTGMEYVIETENGNLMTVVQGNAPLFVEGKKVLVLYGSPSRIIADPRH</sequence>
<dbReference type="RefSeq" id="WP_112214297.1">
    <property type="nucleotide sequence ID" value="NZ_CP036175.1"/>
</dbReference>
<reference evidence="1" key="1">
    <citation type="submission" date="2023-03" db="EMBL/GenBank/DDBJ databases">
        <title>identification of new KPC variant in Klebsiella huaxiensis from the Hospital Sewage Samples in China.</title>
        <authorList>
            <person name="Wu Y."/>
        </authorList>
    </citation>
    <scope>NUCLEOTIDE SEQUENCE</scope>
    <source>
        <strain evidence="1">ZR-9</strain>
    </source>
</reference>
<evidence type="ECO:0000313" key="1">
    <source>
        <dbReference type="EMBL" id="MDG1643460.1"/>
    </source>
</evidence>
<gene>
    <name evidence="1" type="ORF">OXR69_016500</name>
</gene>
<evidence type="ECO:0008006" key="3">
    <source>
        <dbReference type="Google" id="ProtNLM"/>
    </source>
</evidence>
<dbReference type="PROSITE" id="PS51257">
    <property type="entry name" value="PROKAR_LIPOPROTEIN"/>
    <property type="match status" value="1"/>
</dbReference>
<dbReference type="EMBL" id="JAPQEX020000001">
    <property type="protein sequence ID" value="MDG1643460.1"/>
    <property type="molecule type" value="Genomic_DNA"/>
</dbReference>
<keyword evidence="2" id="KW-1185">Reference proteome</keyword>
<accession>A0ABT6EE53</accession>
<organism evidence="1 2">
    <name type="scientific">Klebsiella huaxiensis</name>
    <dbReference type="NCBI Taxonomy" id="2153354"/>
    <lineage>
        <taxon>Bacteria</taxon>
        <taxon>Pseudomonadati</taxon>
        <taxon>Pseudomonadota</taxon>
        <taxon>Gammaproteobacteria</taxon>
        <taxon>Enterobacterales</taxon>
        <taxon>Enterobacteriaceae</taxon>
        <taxon>Klebsiella/Raoultella group</taxon>
        <taxon>Klebsiella</taxon>
    </lineage>
</organism>
<dbReference type="Proteomes" id="UP001075001">
    <property type="component" value="Unassembled WGS sequence"/>
</dbReference>